<keyword evidence="15" id="KW-1185">Reference proteome</keyword>
<dbReference type="PANTHER" id="PTHR38011">
    <property type="entry name" value="DIHYDROFOLATE REDUCTASE FAMILY PROTEIN (AFU_ORTHOLOGUE AFUA_8G06820)"/>
    <property type="match status" value="1"/>
</dbReference>
<dbReference type="InterPro" id="IPR002734">
    <property type="entry name" value="RibDG_C"/>
</dbReference>
<comment type="pathway">
    <text evidence="3 12">Cofactor biosynthesis; riboflavin biosynthesis; 5-amino-6-(D-ribitylamino)uracil from GTP: step 3/4.</text>
</comment>
<comment type="cofactor">
    <cofactor evidence="12">
        <name>Zn(2+)</name>
        <dbReference type="ChEBI" id="CHEBI:29105"/>
    </cofactor>
    <text evidence="12">Binds 1 zinc ion.</text>
</comment>
<keyword evidence="10 12" id="KW-0560">Oxidoreductase</keyword>
<keyword evidence="8 12" id="KW-0862">Zinc</keyword>
<comment type="catalytic activity">
    <reaction evidence="12">
        <text>5-amino-6-(5-phospho-D-ribitylamino)uracil + NADP(+) = 5-amino-6-(5-phospho-D-ribosylamino)uracil + NADPH + H(+)</text>
        <dbReference type="Rhea" id="RHEA:17845"/>
        <dbReference type="ChEBI" id="CHEBI:15378"/>
        <dbReference type="ChEBI" id="CHEBI:57783"/>
        <dbReference type="ChEBI" id="CHEBI:58349"/>
        <dbReference type="ChEBI" id="CHEBI:58421"/>
        <dbReference type="ChEBI" id="CHEBI:58453"/>
        <dbReference type="EC" id="1.1.1.193"/>
    </reaction>
</comment>
<protein>
    <recommendedName>
        <fullName evidence="12">Riboflavin biosynthesis protein RibD</fullName>
    </recommendedName>
    <domain>
        <recommendedName>
            <fullName evidence="12">Diaminohydroxyphosphoribosylaminopyrimidine deaminase</fullName>
            <shortName evidence="12">DRAP deaminase</shortName>
            <ecNumber evidence="12">3.5.4.26</ecNumber>
        </recommendedName>
        <alternativeName>
            <fullName evidence="12">Riboflavin-specific deaminase</fullName>
        </alternativeName>
    </domain>
    <domain>
        <recommendedName>
            <fullName evidence="12">5-amino-6-(5-phosphoribosylamino)uracil reductase</fullName>
            <ecNumber evidence="12">1.1.1.193</ecNumber>
        </recommendedName>
        <alternativeName>
            <fullName evidence="12">HTP reductase</fullName>
        </alternativeName>
    </domain>
</protein>
<dbReference type="Gene3D" id="3.40.140.10">
    <property type="entry name" value="Cytidine Deaminase, domain 2"/>
    <property type="match status" value="1"/>
</dbReference>
<dbReference type="InterPro" id="IPR050765">
    <property type="entry name" value="Riboflavin_Biosynth_HTPR"/>
</dbReference>
<dbReference type="SUPFAM" id="SSF53927">
    <property type="entry name" value="Cytidine deaminase-like"/>
    <property type="match status" value="1"/>
</dbReference>
<dbReference type="InterPro" id="IPR002125">
    <property type="entry name" value="CMP_dCMP_dom"/>
</dbReference>
<evidence type="ECO:0000256" key="5">
    <source>
        <dbReference type="ARBA" id="ARBA00007417"/>
    </source>
</evidence>
<evidence type="ECO:0000256" key="3">
    <source>
        <dbReference type="ARBA" id="ARBA00004910"/>
    </source>
</evidence>
<dbReference type="NCBIfam" id="TIGR00326">
    <property type="entry name" value="eubact_ribD"/>
    <property type="match status" value="1"/>
</dbReference>
<evidence type="ECO:0000256" key="6">
    <source>
        <dbReference type="ARBA" id="ARBA00022619"/>
    </source>
</evidence>
<evidence type="ECO:0000259" key="13">
    <source>
        <dbReference type="PROSITE" id="PS51747"/>
    </source>
</evidence>
<dbReference type="SUPFAM" id="SSF53597">
    <property type="entry name" value="Dihydrofolate reductase-like"/>
    <property type="match status" value="1"/>
</dbReference>
<evidence type="ECO:0000313" key="15">
    <source>
        <dbReference type="Proteomes" id="UP001501844"/>
    </source>
</evidence>
<evidence type="ECO:0000256" key="7">
    <source>
        <dbReference type="ARBA" id="ARBA00022723"/>
    </source>
</evidence>
<dbReference type="Pfam" id="PF01872">
    <property type="entry name" value="RibD_C"/>
    <property type="match status" value="1"/>
</dbReference>
<comment type="pathway">
    <text evidence="2 12">Cofactor biosynthesis; riboflavin biosynthesis; 5-amino-6-(D-ribitylamino)uracil from GTP: step 2/4.</text>
</comment>
<accession>A0ABP8FP72</accession>
<evidence type="ECO:0000256" key="8">
    <source>
        <dbReference type="ARBA" id="ARBA00022833"/>
    </source>
</evidence>
<evidence type="ECO:0000256" key="10">
    <source>
        <dbReference type="ARBA" id="ARBA00023002"/>
    </source>
</evidence>
<keyword evidence="6 12" id="KW-0686">Riboflavin biosynthesis</keyword>
<evidence type="ECO:0000256" key="9">
    <source>
        <dbReference type="ARBA" id="ARBA00022857"/>
    </source>
</evidence>
<keyword evidence="12" id="KW-0378">Hydrolase</keyword>
<dbReference type="Pfam" id="PF00383">
    <property type="entry name" value="dCMP_cyt_deam_1"/>
    <property type="match status" value="1"/>
</dbReference>
<dbReference type="InterPro" id="IPR016193">
    <property type="entry name" value="Cytidine_deaminase-like"/>
</dbReference>
<proteinExistence type="inferred from homology"/>
<dbReference type="PIRSF" id="PIRSF006769">
    <property type="entry name" value="RibD"/>
    <property type="match status" value="1"/>
</dbReference>
<dbReference type="InterPro" id="IPR024072">
    <property type="entry name" value="DHFR-like_dom_sf"/>
</dbReference>
<evidence type="ECO:0000256" key="11">
    <source>
        <dbReference type="ARBA" id="ARBA00023268"/>
    </source>
</evidence>
<dbReference type="InterPro" id="IPR016192">
    <property type="entry name" value="APOBEC/CMP_deaminase_Zn-bd"/>
</dbReference>
<feature type="domain" description="CMP/dCMP-type deaminase" evidence="13">
    <location>
        <begin position="3"/>
        <end position="127"/>
    </location>
</feature>
<name>A0ABP8FP72_9BACT</name>
<dbReference type="PROSITE" id="PS51747">
    <property type="entry name" value="CYT_DCMP_DEAMINASES_2"/>
    <property type="match status" value="1"/>
</dbReference>
<keyword evidence="9 12" id="KW-0521">NADP</keyword>
<reference evidence="15" key="1">
    <citation type="journal article" date="2019" name="Int. J. Syst. Evol. Microbiol.">
        <title>The Global Catalogue of Microorganisms (GCM) 10K type strain sequencing project: providing services to taxonomists for standard genome sequencing and annotation.</title>
        <authorList>
            <consortium name="The Broad Institute Genomics Platform"/>
            <consortium name="The Broad Institute Genome Sequencing Center for Infectious Disease"/>
            <person name="Wu L."/>
            <person name="Ma J."/>
        </authorList>
    </citation>
    <scope>NUCLEOTIDE SEQUENCE [LARGE SCALE GENOMIC DNA]</scope>
    <source>
        <strain evidence="15">JCM 17917</strain>
    </source>
</reference>
<comment type="similarity">
    <text evidence="4 12">In the N-terminal section; belongs to the cytidine and deoxycytidylate deaminase family.</text>
</comment>
<dbReference type="CDD" id="cd01284">
    <property type="entry name" value="Riboflavin_deaminase-reductase"/>
    <property type="match status" value="1"/>
</dbReference>
<dbReference type="Gene3D" id="3.40.430.10">
    <property type="entry name" value="Dihydrofolate Reductase, subunit A"/>
    <property type="match status" value="1"/>
</dbReference>
<dbReference type="InterPro" id="IPR004794">
    <property type="entry name" value="Eubact_RibD"/>
</dbReference>
<dbReference type="EMBL" id="BAABGX010000002">
    <property type="protein sequence ID" value="GAA4307977.1"/>
    <property type="molecule type" value="Genomic_DNA"/>
</dbReference>
<dbReference type="Proteomes" id="UP001501844">
    <property type="component" value="Unassembled WGS sequence"/>
</dbReference>
<dbReference type="RefSeq" id="WP_345166436.1">
    <property type="nucleotide sequence ID" value="NZ_BAABGX010000002.1"/>
</dbReference>
<evidence type="ECO:0000256" key="1">
    <source>
        <dbReference type="ARBA" id="ARBA00002151"/>
    </source>
</evidence>
<evidence type="ECO:0000313" key="14">
    <source>
        <dbReference type="EMBL" id="GAA4307977.1"/>
    </source>
</evidence>
<gene>
    <name evidence="14" type="primary">ribD</name>
    <name evidence="14" type="ORF">GCM10023183_24280</name>
</gene>
<organism evidence="14 15">
    <name type="scientific">Nibribacter koreensis</name>
    <dbReference type="NCBI Taxonomy" id="1084519"/>
    <lineage>
        <taxon>Bacteria</taxon>
        <taxon>Pseudomonadati</taxon>
        <taxon>Bacteroidota</taxon>
        <taxon>Cytophagia</taxon>
        <taxon>Cytophagales</taxon>
        <taxon>Hymenobacteraceae</taxon>
        <taxon>Nibribacter</taxon>
    </lineage>
</organism>
<keyword evidence="11" id="KW-0511">Multifunctional enzyme</keyword>
<comment type="similarity">
    <text evidence="5 12">In the C-terminal section; belongs to the HTP reductase family.</text>
</comment>
<dbReference type="EC" id="3.5.4.26" evidence="12"/>
<sequence>MKTEDEKFMQRALDLALLGEGYARPNPLVGCVIVHEGNIIGEGWHQQYGGPHAEVNAINSVQDKRLLPQCRVYVTLEPCSHFGKTPPCADLLISHNVKDVVICNTDPNPLVAGRGIQKLKDAGCTVQTGILAYKGLDLNKRFFTFQIQKRPYLVLKWAESADGFIALPNHQACQISGPLPQKLVHKWRTQEQAILVGTRTALHDNPKLNVRHWAGPSPLRITIDKHLQLPGTHHLLDNSHPTWIYTFAQKPSQSQTHFVTLSRELDVLDQMMQDLHQRQVQSVLVEGGTALLESFIHKGLWDEIRVFKSSTYLNDGIAGPQHPNLDPTYRERIGEDELSIYRNQL</sequence>
<dbReference type="PANTHER" id="PTHR38011:SF7">
    <property type="entry name" value="2,5-DIAMINO-6-RIBOSYLAMINO-4(3H)-PYRIMIDINONE 5'-PHOSPHATE REDUCTASE"/>
    <property type="match status" value="1"/>
</dbReference>
<dbReference type="EC" id="1.1.1.193" evidence="12"/>
<comment type="caution">
    <text evidence="14">The sequence shown here is derived from an EMBL/GenBank/DDBJ whole genome shotgun (WGS) entry which is preliminary data.</text>
</comment>
<comment type="catalytic activity">
    <reaction evidence="12">
        <text>2,5-diamino-6-hydroxy-4-(5-phosphoribosylamino)-pyrimidine + H2O + H(+) = 5-amino-6-(5-phospho-D-ribosylamino)uracil + NH4(+)</text>
        <dbReference type="Rhea" id="RHEA:21868"/>
        <dbReference type="ChEBI" id="CHEBI:15377"/>
        <dbReference type="ChEBI" id="CHEBI:15378"/>
        <dbReference type="ChEBI" id="CHEBI:28938"/>
        <dbReference type="ChEBI" id="CHEBI:58453"/>
        <dbReference type="ChEBI" id="CHEBI:58614"/>
        <dbReference type="EC" id="3.5.4.26"/>
    </reaction>
</comment>
<evidence type="ECO:0000256" key="2">
    <source>
        <dbReference type="ARBA" id="ARBA00004882"/>
    </source>
</evidence>
<evidence type="ECO:0000256" key="4">
    <source>
        <dbReference type="ARBA" id="ARBA00005259"/>
    </source>
</evidence>
<evidence type="ECO:0000256" key="12">
    <source>
        <dbReference type="PIRNR" id="PIRNR006769"/>
    </source>
</evidence>
<keyword evidence="7 12" id="KW-0479">Metal-binding</keyword>
<dbReference type="PROSITE" id="PS00903">
    <property type="entry name" value="CYT_DCMP_DEAMINASES_1"/>
    <property type="match status" value="1"/>
</dbReference>
<comment type="function">
    <text evidence="1 12">Converts 2,5-diamino-6-(ribosylamino)-4(3h)-pyrimidinone 5'-phosphate into 5-amino-6-(ribosylamino)-2,4(1h,3h)-pyrimidinedione 5'-phosphate.</text>
</comment>